<gene>
    <name evidence="1" type="ORF">DPEC_G00117700</name>
</gene>
<name>A0ACC2GV11_DALPE</name>
<organism evidence="1 2">
    <name type="scientific">Dallia pectoralis</name>
    <name type="common">Alaska blackfish</name>
    <dbReference type="NCBI Taxonomy" id="75939"/>
    <lineage>
        <taxon>Eukaryota</taxon>
        <taxon>Metazoa</taxon>
        <taxon>Chordata</taxon>
        <taxon>Craniata</taxon>
        <taxon>Vertebrata</taxon>
        <taxon>Euteleostomi</taxon>
        <taxon>Actinopterygii</taxon>
        <taxon>Neopterygii</taxon>
        <taxon>Teleostei</taxon>
        <taxon>Protacanthopterygii</taxon>
        <taxon>Esociformes</taxon>
        <taxon>Umbridae</taxon>
        <taxon>Dallia</taxon>
    </lineage>
</organism>
<evidence type="ECO:0000313" key="2">
    <source>
        <dbReference type="Proteomes" id="UP001157502"/>
    </source>
</evidence>
<accession>A0ACC2GV11</accession>
<sequence length="173" mass="19397">MPLNKSVRRNICTTEYPDCGHVLCSGTSAVIHGEPEPGADDDVSILRHKLATERERRDHEGLYQEVNDLHFKRRKKQCLKTSDNTLLTATTKAWTLLDPRRCIPTASSVPLICLSVDSNFIEPPTTGVKRLQLNLERHQGTTPARETRGYVGFELTTIVVQACDYSIKPPAWA</sequence>
<protein>
    <submittedName>
        <fullName evidence="1">Uncharacterized protein</fullName>
    </submittedName>
</protein>
<reference evidence="1" key="1">
    <citation type="submission" date="2021-05" db="EMBL/GenBank/DDBJ databases">
        <authorList>
            <person name="Pan Q."/>
            <person name="Jouanno E."/>
            <person name="Zahm M."/>
            <person name="Klopp C."/>
            <person name="Cabau C."/>
            <person name="Louis A."/>
            <person name="Berthelot C."/>
            <person name="Parey E."/>
            <person name="Roest Crollius H."/>
            <person name="Montfort J."/>
            <person name="Robinson-Rechavi M."/>
            <person name="Bouchez O."/>
            <person name="Lampietro C."/>
            <person name="Lopez Roques C."/>
            <person name="Donnadieu C."/>
            <person name="Postlethwait J."/>
            <person name="Bobe J."/>
            <person name="Dillon D."/>
            <person name="Chandos A."/>
            <person name="von Hippel F."/>
            <person name="Guiguen Y."/>
        </authorList>
    </citation>
    <scope>NUCLEOTIDE SEQUENCE</scope>
    <source>
        <strain evidence="1">YG-Jan2019</strain>
    </source>
</reference>
<dbReference type="EMBL" id="CM055736">
    <property type="protein sequence ID" value="KAJ8007457.1"/>
    <property type="molecule type" value="Genomic_DNA"/>
</dbReference>
<keyword evidence="2" id="KW-1185">Reference proteome</keyword>
<evidence type="ECO:0000313" key="1">
    <source>
        <dbReference type="EMBL" id="KAJ8007457.1"/>
    </source>
</evidence>
<dbReference type="Proteomes" id="UP001157502">
    <property type="component" value="Chromosome 9"/>
</dbReference>
<proteinExistence type="predicted"/>
<comment type="caution">
    <text evidence="1">The sequence shown here is derived from an EMBL/GenBank/DDBJ whole genome shotgun (WGS) entry which is preliminary data.</text>
</comment>